<proteinExistence type="predicted"/>
<dbReference type="SUPFAM" id="SSF47226">
    <property type="entry name" value="Histidine-containing phosphotransfer domain, HPT domain"/>
    <property type="match status" value="1"/>
</dbReference>
<name>A0ABW0T934_9HYPH</name>
<dbReference type="InterPro" id="IPR008207">
    <property type="entry name" value="Sig_transdc_His_kin_Hpt_dom"/>
</dbReference>
<dbReference type="RefSeq" id="WP_223020825.1">
    <property type="nucleotide sequence ID" value="NZ_CP078143.1"/>
</dbReference>
<dbReference type="Gene3D" id="1.20.120.160">
    <property type="entry name" value="HPT domain"/>
    <property type="match status" value="1"/>
</dbReference>
<comment type="caution">
    <text evidence="4">The sequence shown here is derived from an EMBL/GenBank/DDBJ whole genome shotgun (WGS) entry which is preliminary data.</text>
</comment>
<reference evidence="5" key="1">
    <citation type="journal article" date="2019" name="Int. J. Syst. Evol. Microbiol.">
        <title>The Global Catalogue of Microorganisms (GCM) 10K type strain sequencing project: providing services to taxonomists for standard genome sequencing and annotation.</title>
        <authorList>
            <consortium name="The Broad Institute Genomics Platform"/>
            <consortium name="The Broad Institute Genome Sequencing Center for Infectious Disease"/>
            <person name="Wu L."/>
            <person name="Ma J."/>
        </authorList>
    </citation>
    <scope>NUCLEOTIDE SEQUENCE [LARGE SCALE GENOMIC DNA]</scope>
    <source>
        <strain evidence="5">JCM 3366</strain>
    </source>
</reference>
<keyword evidence="1" id="KW-0902">Two-component regulatory system</keyword>
<gene>
    <name evidence="4" type="ORF">ACFPOD_12465</name>
</gene>
<dbReference type="Proteomes" id="UP001596107">
    <property type="component" value="Unassembled WGS sequence"/>
</dbReference>
<feature type="modified residue" description="Phosphohistidine" evidence="2">
    <location>
        <position position="70"/>
    </location>
</feature>
<evidence type="ECO:0000259" key="3">
    <source>
        <dbReference type="PROSITE" id="PS50894"/>
    </source>
</evidence>
<evidence type="ECO:0000313" key="4">
    <source>
        <dbReference type="EMBL" id="MFC5585926.1"/>
    </source>
</evidence>
<organism evidence="4 5">
    <name type="scientific">Nitratireductor kimnyeongensis</name>
    <dbReference type="NCBI Taxonomy" id="430679"/>
    <lineage>
        <taxon>Bacteria</taxon>
        <taxon>Pseudomonadati</taxon>
        <taxon>Pseudomonadota</taxon>
        <taxon>Alphaproteobacteria</taxon>
        <taxon>Hyphomicrobiales</taxon>
        <taxon>Phyllobacteriaceae</taxon>
        <taxon>Nitratireductor</taxon>
    </lineage>
</organism>
<evidence type="ECO:0000256" key="1">
    <source>
        <dbReference type="ARBA" id="ARBA00023012"/>
    </source>
</evidence>
<dbReference type="PROSITE" id="PS50894">
    <property type="entry name" value="HPT"/>
    <property type="match status" value="1"/>
</dbReference>
<evidence type="ECO:0000313" key="5">
    <source>
        <dbReference type="Proteomes" id="UP001596107"/>
    </source>
</evidence>
<dbReference type="Pfam" id="PF01627">
    <property type="entry name" value="Hpt"/>
    <property type="match status" value="1"/>
</dbReference>
<dbReference type="EMBL" id="JBHSNB010000002">
    <property type="protein sequence ID" value="MFC5585926.1"/>
    <property type="molecule type" value="Genomic_DNA"/>
</dbReference>
<evidence type="ECO:0000256" key="2">
    <source>
        <dbReference type="PROSITE-ProRule" id="PRU00110"/>
    </source>
</evidence>
<keyword evidence="2" id="KW-0597">Phosphoprotein</keyword>
<keyword evidence="5" id="KW-1185">Reference proteome</keyword>
<sequence length="119" mass="12810">MNVQTVSGALFDKGHAATGPAPFNLAHLARQTMGDRKLALEVLGMFQTQTGDMRERMLSSDLQSRREIAHALVGSARGVGAEAIASCAAVIEKNPDDDNSVRQLSKLIDEASEFISQLR</sequence>
<feature type="domain" description="HPt" evidence="3">
    <location>
        <begin position="31"/>
        <end position="119"/>
    </location>
</feature>
<protein>
    <submittedName>
        <fullName evidence="4">Hpt domain-containing protein</fullName>
    </submittedName>
</protein>
<accession>A0ABW0T934</accession>
<dbReference type="InterPro" id="IPR036641">
    <property type="entry name" value="HPT_dom_sf"/>
</dbReference>